<evidence type="ECO:0000313" key="2">
    <source>
        <dbReference type="EMBL" id="GAA1938906.1"/>
    </source>
</evidence>
<dbReference type="EMBL" id="BAAAMK010000001">
    <property type="protein sequence ID" value="GAA1938906.1"/>
    <property type="molecule type" value="Genomic_DNA"/>
</dbReference>
<proteinExistence type="predicted"/>
<evidence type="ECO:0000256" key="1">
    <source>
        <dbReference type="SAM" id="MobiDB-lite"/>
    </source>
</evidence>
<feature type="compositionally biased region" description="Low complexity" evidence="1">
    <location>
        <begin position="184"/>
        <end position="195"/>
    </location>
</feature>
<protein>
    <recommendedName>
        <fullName evidence="4">DUF222 domain-containing protein</fullName>
    </recommendedName>
</protein>
<dbReference type="RefSeq" id="WP_157416191.1">
    <property type="nucleotide sequence ID" value="NZ_BAAAMK010000001.1"/>
</dbReference>
<feature type="region of interest" description="Disordered" evidence="1">
    <location>
        <begin position="183"/>
        <end position="205"/>
    </location>
</feature>
<name>A0ABP5BBP8_9MICO</name>
<sequence>MAGFLVRRKHDAQELQAHDAELAKRAASALLAADEGVRAASEELDFAEAELGAESTDAAAAVIAAVRRHLIDAFRLNRLNHDAMPGTPGEVRARYELILRLCEWAEHVLGALTSTLADRVARARRAGVVVVEIRADVARERAGILTARDPVDLLAILPPVDAGADASAKTRADAQAHLNRPRAARSALDAATTAAGDRHARATRTRSPANLLQHAVQDADRTLGVARDMVTTHPGCIGDEALTRLAEAERTRIDLGHCLGTSVASTLTASDQRNGDRVLAMARRVAALASESLDLARRDLAALRTAQARARSRPRDVSWA</sequence>
<keyword evidence="3" id="KW-1185">Reference proteome</keyword>
<accession>A0ABP5BBP8</accession>
<comment type="caution">
    <text evidence="2">The sequence shown here is derived from an EMBL/GenBank/DDBJ whole genome shotgun (WGS) entry which is preliminary data.</text>
</comment>
<organism evidence="2 3">
    <name type="scientific">Agromyces allii</name>
    <dbReference type="NCBI Taxonomy" id="393607"/>
    <lineage>
        <taxon>Bacteria</taxon>
        <taxon>Bacillati</taxon>
        <taxon>Actinomycetota</taxon>
        <taxon>Actinomycetes</taxon>
        <taxon>Micrococcales</taxon>
        <taxon>Microbacteriaceae</taxon>
        <taxon>Agromyces</taxon>
    </lineage>
</organism>
<evidence type="ECO:0000313" key="3">
    <source>
        <dbReference type="Proteomes" id="UP001499954"/>
    </source>
</evidence>
<reference evidence="3" key="1">
    <citation type="journal article" date="2019" name="Int. J. Syst. Evol. Microbiol.">
        <title>The Global Catalogue of Microorganisms (GCM) 10K type strain sequencing project: providing services to taxonomists for standard genome sequencing and annotation.</title>
        <authorList>
            <consortium name="The Broad Institute Genomics Platform"/>
            <consortium name="The Broad Institute Genome Sequencing Center for Infectious Disease"/>
            <person name="Wu L."/>
            <person name="Ma J."/>
        </authorList>
    </citation>
    <scope>NUCLEOTIDE SEQUENCE [LARGE SCALE GENOMIC DNA]</scope>
    <source>
        <strain evidence="3">JCM 13584</strain>
    </source>
</reference>
<gene>
    <name evidence="2" type="ORF">GCM10009717_01620</name>
</gene>
<dbReference type="Proteomes" id="UP001499954">
    <property type="component" value="Unassembled WGS sequence"/>
</dbReference>
<evidence type="ECO:0008006" key="4">
    <source>
        <dbReference type="Google" id="ProtNLM"/>
    </source>
</evidence>